<evidence type="ECO:0000259" key="6">
    <source>
        <dbReference type="PROSITE" id="PS50850"/>
    </source>
</evidence>
<evidence type="ECO:0000313" key="7">
    <source>
        <dbReference type="EMBL" id="MBI2876074.1"/>
    </source>
</evidence>
<protein>
    <submittedName>
        <fullName evidence="7">MFS transporter</fullName>
    </submittedName>
</protein>
<gene>
    <name evidence="7" type="ORF">HYY20_04265</name>
</gene>
<feature type="transmembrane region" description="Helical" evidence="5">
    <location>
        <begin position="58"/>
        <end position="78"/>
    </location>
</feature>
<feature type="domain" description="Major facilitator superfamily (MFS) profile" evidence="6">
    <location>
        <begin position="9"/>
        <end position="376"/>
    </location>
</feature>
<evidence type="ECO:0000256" key="5">
    <source>
        <dbReference type="SAM" id="Phobius"/>
    </source>
</evidence>
<dbReference type="PANTHER" id="PTHR11360:SF284">
    <property type="entry name" value="EG:103B4.3 PROTEIN-RELATED"/>
    <property type="match status" value="1"/>
</dbReference>
<evidence type="ECO:0000256" key="2">
    <source>
        <dbReference type="ARBA" id="ARBA00022989"/>
    </source>
</evidence>
<organism evidence="7 8">
    <name type="scientific">Tectimicrobiota bacterium</name>
    <dbReference type="NCBI Taxonomy" id="2528274"/>
    <lineage>
        <taxon>Bacteria</taxon>
        <taxon>Pseudomonadati</taxon>
        <taxon>Nitrospinota/Tectimicrobiota group</taxon>
        <taxon>Candidatus Tectimicrobiota</taxon>
    </lineage>
</organism>
<dbReference type="PROSITE" id="PS50850">
    <property type="entry name" value="MFS"/>
    <property type="match status" value="1"/>
</dbReference>
<feature type="transmembrane region" description="Helical" evidence="5">
    <location>
        <begin position="278"/>
        <end position="297"/>
    </location>
</feature>
<dbReference type="EMBL" id="JACPRF010000132">
    <property type="protein sequence ID" value="MBI2876074.1"/>
    <property type="molecule type" value="Genomic_DNA"/>
</dbReference>
<dbReference type="Gene3D" id="1.20.1250.20">
    <property type="entry name" value="MFS general substrate transporter like domains"/>
    <property type="match status" value="2"/>
</dbReference>
<evidence type="ECO:0000256" key="4">
    <source>
        <dbReference type="SAM" id="MobiDB-lite"/>
    </source>
</evidence>
<dbReference type="SUPFAM" id="SSF103473">
    <property type="entry name" value="MFS general substrate transporter"/>
    <property type="match status" value="1"/>
</dbReference>
<dbReference type="InterPro" id="IPR050327">
    <property type="entry name" value="Proton-linked_MCT"/>
</dbReference>
<feature type="transmembrane region" description="Helical" evidence="5">
    <location>
        <begin position="85"/>
        <end position="104"/>
    </location>
</feature>
<feature type="transmembrane region" description="Helical" evidence="5">
    <location>
        <begin position="335"/>
        <end position="359"/>
    </location>
</feature>
<feature type="transmembrane region" description="Helical" evidence="5">
    <location>
        <begin position="142"/>
        <end position="162"/>
    </location>
</feature>
<sequence length="376" mass="41161">MGILKRAKESRKIFYGWFVAAASAMVMFVAAGTGGYTFSVFLVPLLEEFYWPRAQASFAYSLKWWLIGFGAPLAGLLLDRYGGRVCLTVGVSLMSLGMLALSTVSTLPFFYLFYALVGLGGALAIFVPNYTVVSNWFIRRRGLALAICVTGSGLGAVFMPRITDALIEQGGWRWAYQGLALLIALVSLPPILLVIRHKPEDIGLRPDGDPPAPPPSGRREQAPSFSQDSLEGFTLKEALRTRAFWLVCLAIFCLAEGDIGILSQVVVYLTDQGYSREFGARVLSFYGFFTLAGRYTFGYWADRWKTGPVMTISFFIHILGPLFLLLIHLPGAPWAFAACFGIAVGSGAVLAAAIEGWCFGRRELGKVMGITRMFST</sequence>
<reference evidence="7" key="1">
    <citation type="submission" date="2020-07" db="EMBL/GenBank/DDBJ databases">
        <title>Huge and variable diversity of episymbiotic CPR bacteria and DPANN archaea in groundwater ecosystems.</title>
        <authorList>
            <person name="He C.Y."/>
            <person name="Keren R."/>
            <person name="Whittaker M."/>
            <person name="Farag I.F."/>
            <person name="Doudna J."/>
            <person name="Cate J.H.D."/>
            <person name="Banfield J.F."/>
        </authorList>
    </citation>
    <scope>NUCLEOTIDE SEQUENCE</scope>
    <source>
        <strain evidence="7">NC_groundwater_672_Ag_B-0.1um_62_36</strain>
    </source>
</reference>
<evidence type="ECO:0000256" key="3">
    <source>
        <dbReference type="ARBA" id="ARBA00023136"/>
    </source>
</evidence>
<dbReference type="GO" id="GO:0022857">
    <property type="term" value="F:transmembrane transporter activity"/>
    <property type="evidence" value="ECO:0007669"/>
    <property type="project" value="InterPro"/>
</dbReference>
<feature type="transmembrane region" description="Helical" evidence="5">
    <location>
        <begin position="12"/>
        <end position="38"/>
    </location>
</feature>
<feature type="transmembrane region" description="Helical" evidence="5">
    <location>
        <begin position="309"/>
        <end position="329"/>
    </location>
</feature>
<feature type="transmembrane region" description="Helical" evidence="5">
    <location>
        <begin position="110"/>
        <end position="130"/>
    </location>
</feature>
<keyword evidence="2 5" id="KW-1133">Transmembrane helix</keyword>
<dbReference type="InterPro" id="IPR036259">
    <property type="entry name" value="MFS_trans_sf"/>
</dbReference>
<comment type="caution">
    <text evidence="7">The sequence shown here is derived from an EMBL/GenBank/DDBJ whole genome shotgun (WGS) entry which is preliminary data.</text>
</comment>
<accession>A0A932FY41</accession>
<dbReference type="Proteomes" id="UP000769766">
    <property type="component" value="Unassembled WGS sequence"/>
</dbReference>
<keyword evidence="3 5" id="KW-0472">Membrane</keyword>
<name>A0A932FY41_UNCTE</name>
<feature type="transmembrane region" description="Helical" evidence="5">
    <location>
        <begin position="174"/>
        <end position="195"/>
    </location>
</feature>
<evidence type="ECO:0000313" key="8">
    <source>
        <dbReference type="Proteomes" id="UP000769766"/>
    </source>
</evidence>
<dbReference type="Pfam" id="PF07690">
    <property type="entry name" value="MFS_1"/>
    <property type="match status" value="1"/>
</dbReference>
<dbReference type="PANTHER" id="PTHR11360">
    <property type="entry name" value="MONOCARBOXYLATE TRANSPORTER"/>
    <property type="match status" value="1"/>
</dbReference>
<dbReference type="InterPro" id="IPR020846">
    <property type="entry name" value="MFS_dom"/>
</dbReference>
<dbReference type="InterPro" id="IPR011701">
    <property type="entry name" value="MFS"/>
</dbReference>
<dbReference type="CDD" id="cd17355">
    <property type="entry name" value="MFS_YcxA_like"/>
    <property type="match status" value="1"/>
</dbReference>
<evidence type="ECO:0000256" key="1">
    <source>
        <dbReference type="ARBA" id="ARBA00022692"/>
    </source>
</evidence>
<dbReference type="AlphaFoldDB" id="A0A932FY41"/>
<feature type="region of interest" description="Disordered" evidence="4">
    <location>
        <begin position="203"/>
        <end position="226"/>
    </location>
</feature>
<proteinExistence type="predicted"/>
<feature type="non-terminal residue" evidence="7">
    <location>
        <position position="376"/>
    </location>
</feature>
<keyword evidence="1 5" id="KW-0812">Transmembrane</keyword>
<feature type="transmembrane region" description="Helical" evidence="5">
    <location>
        <begin position="243"/>
        <end position="266"/>
    </location>
</feature>